<dbReference type="Proteomes" id="UP000886786">
    <property type="component" value="Unassembled WGS sequence"/>
</dbReference>
<organism evidence="1 2">
    <name type="scientific">Candidatus Coprosoma intestinipullorum</name>
    <dbReference type="NCBI Taxonomy" id="2840752"/>
    <lineage>
        <taxon>Bacteria</taxon>
        <taxon>Bacillati</taxon>
        <taxon>Bacillota</taxon>
        <taxon>Bacillota incertae sedis</taxon>
        <taxon>Candidatus Coprosoma</taxon>
    </lineage>
</organism>
<name>A0A9D0ZRC3_9FIRM</name>
<accession>A0A9D0ZRC3</accession>
<reference evidence="1" key="1">
    <citation type="submission" date="2020-10" db="EMBL/GenBank/DDBJ databases">
        <authorList>
            <person name="Gilroy R."/>
        </authorList>
    </citation>
    <scope>NUCLEOTIDE SEQUENCE</scope>
    <source>
        <strain evidence="1">CHK147-3167</strain>
    </source>
</reference>
<proteinExistence type="predicted"/>
<evidence type="ECO:0000313" key="2">
    <source>
        <dbReference type="Proteomes" id="UP000886786"/>
    </source>
</evidence>
<dbReference type="EMBL" id="DVFV01000008">
    <property type="protein sequence ID" value="HIQ90057.1"/>
    <property type="molecule type" value="Genomic_DNA"/>
</dbReference>
<dbReference type="AlphaFoldDB" id="A0A9D0ZRC3"/>
<protein>
    <submittedName>
        <fullName evidence="1">Uncharacterized protein</fullName>
    </submittedName>
</protein>
<evidence type="ECO:0000313" key="1">
    <source>
        <dbReference type="EMBL" id="HIQ90057.1"/>
    </source>
</evidence>
<reference evidence="1" key="2">
    <citation type="journal article" date="2021" name="PeerJ">
        <title>Extensive microbial diversity within the chicken gut microbiome revealed by metagenomics and culture.</title>
        <authorList>
            <person name="Gilroy R."/>
            <person name="Ravi A."/>
            <person name="Getino M."/>
            <person name="Pursley I."/>
            <person name="Horton D.L."/>
            <person name="Alikhan N.F."/>
            <person name="Baker D."/>
            <person name="Gharbi K."/>
            <person name="Hall N."/>
            <person name="Watson M."/>
            <person name="Adriaenssens E.M."/>
            <person name="Foster-Nyarko E."/>
            <person name="Jarju S."/>
            <person name="Secka A."/>
            <person name="Antonio M."/>
            <person name="Oren A."/>
            <person name="Chaudhuri R.R."/>
            <person name="La Ragione R."/>
            <person name="Hildebrand F."/>
            <person name="Pallen M.J."/>
        </authorList>
    </citation>
    <scope>NUCLEOTIDE SEQUENCE</scope>
    <source>
        <strain evidence="1">CHK147-3167</strain>
    </source>
</reference>
<comment type="caution">
    <text evidence="1">The sequence shown here is derived from an EMBL/GenBank/DDBJ whole genome shotgun (WGS) entry which is preliminary data.</text>
</comment>
<gene>
    <name evidence="1" type="ORF">IAB27_00290</name>
</gene>
<sequence>MENKDSKLNLEETLIPYSDSFDFKKDNETDYILRLGKSYLFEKQILISRTSPYDCDSLGELSNNLSEVVAWYHSTVYSLQKDILSEEETILKKTDQVASGLVFDSLNKNFENSKEMLLACDILLLKDGYIYRYLLNENAFLKIYSYDPSDIIELQPEQAYYDSMQEMLCIIVNPKRLAVALGEKAYQRALILSGQLSFLLQSLSSSQTSDIKLRKIDQFYDLKWLNILGYEDADRILTSIFEIHNK</sequence>